<accession>A0A926F931</accession>
<dbReference type="Proteomes" id="UP000647416">
    <property type="component" value="Unassembled WGS sequence"/>
</dbReference>
<feature type="transmembrane region" description="Helical" evidence="1">
    <location>
        <begin position="12"/>
        <end position="32"/>
    </location>
</feature>
<keyword evidence="1" id="KW-0472">Membrane</keyword>
<name>A0A926F931_9FIRM</name>
<dbReference type="RefSeq" id="WP_262431723.1">
    <property type="nucleotide sequence ID" value="NZ_JACRTE010000004.1"/>
</dbReference>
<keyword evidence="1" id="KW-0812">Transmembrane</keyword>
<protein>
    <submittedName>
        <fullName evidence="2">Uncharacterized protein</fullName>
    </submittedName>
</protein>
<evidence type="ECO:0000256" key="1">
    <source>
        <dbReference type="SAM" id="Phobius"/>
    </source>
</evidence>
<feature type="transmembrane region" description="Helical" evidence="1">
    <location>
        <begin position="273"/>
        <end position="294"/>
    </location>
</feature>
<comment type="caution">
    <text evidence="2">The sequence shown here is derived from an EMBL/GenBank/DDBJ whole genome shotgun (WGS) entry which is preliminary data.</text>
</comment>
<evidence type="ECO:0000313" key="3">
    <source>
        <dbReference type="Proteomes" id="UP000647416"/>
    </source>
</evidence>
<gene>
    <name evidence="2" type="ORF">H8706_04835</name>
</gene>
<dbReference type="AlphaFoldDB" id="A0A926F931"/>
<proteinExistence type="predicted"/>
<dbReference type="EMBL" id="JACRTE010000004">
    <property type="protein sequence ID" value="MBC8596195.1"/>
    <property type="molecule type" value="Genomic_DNA"/>
</dbReference>
<keyword evidence="1" id="KW-1133">Transmembrane helix</keyword>
<organism evidence="2 3">
    <name type="scientific">Qingrenia yutianensis</name>
    <dbReference type="NCBI Taxonomy" id="2763676"/>
    <lineage>
        <taxon>Bacteria</taxon>
        <taxon>Bacillati</taxon>
        <taxon>Bacillota</taxon>
        <taxon>Clostridia</taxon>
        <taxon>Eubacteriales</taxon>
        <taxon>Oscillospiraceae</taxon>
        <taxon>Qingrenia</taxon>
    </lineage>
</organism>
<keyword evidence="3" id="KW-1185">Reference proteome</keyword>
<evidence type="ECO:0000313" key="2">
    <source>
        <dbReference type="EMBL" id="MBC8596195.1"/>
    </source>
</evidence>
<sequence length="313" mass="35277">MIRNLDNRIKIYTILFIALFIVFMTLTSYGAFTKILTDDFVEKSVRISKQQASNAETAIKNIEEMNSIIIADLKLDNPEHYRAHDSSYIGALTSYGASSPYFTSFVVYRNDELLYYNIPASVGMFNIRDIDIAAAKSTDFDENGIGWHIAESGTDAPDFLLLARKIPAGEDVIYIIFQVDTSYLSDRFSVENNFANHSAVMLKSNRNGAFLRLSKMNADEKKKNAESISHLNGEFAKNGKKSLITKAGTGDGIFTFYVKDDISQISGYTKNLALIYTLILIFALVLGYFAVSMLSKSMKMQLEKIRLKMQNYY</sequence>
<reference evidence="2" key="1">
    <citation type="submission" date="2020-08" db="EMBL/GenBank/DDBJ databases">
        <title>Genome public.</title>
        <authorList>
            <person name="Liu C."/>
            <person name="Sun Q."/>
        </authorList>
    </citation>
    <scope>NUCLEOTIDE SEQUENCE</scope>
    <source>
        <strain evidence="2">NSJ-50</strain>
    </source>
</reference>